<name>A0A812VW44_SYMPI</name>
<evidence type="ECO:0000313" key="2">
    <source>
        <dbReference type="Proteomes" id="UP000649617"/>
    </source>
</evidence>
<comment type="caution">
    <text evidence="1">The sequence shown here is derived from an EMBL/GenBank/DDBJ whole genome shotgun (WGS) entry which is preliminary data.</text>
</comment>
<accession>A0A812VW44</accession>
<evidence type="ECO:0000313" key="1">
    <source>
        <dbReference type="EMBL" id="CAE7655432.1"/>
    </source>
</evidence>
<reference evidence="1" key="1">
    <citation type="submission" date="2021-02" db="EMBL/GenBank/DDBJ databases">
        <authorList>
            <person name="Dougan E. K."/>
            <person name="Rhodes N."/>
            <person name="Thang M."/>
            <person name="Chan C."/>
        </authorList>
    </citation>
    <scope>NUCLEOTIDE SEQUENCE</scope>
</reference>
<feature type="non-terminal residue" evidence="1">
    <location>
        <position position="516"/>
    </location>
</feature>
<dbReference type="Pfam" id="PF20717">
    <property type="entry name" value="DUF6829"/>
    <property type="match status" value="1"/>
</dbReference>
<dbReference type="Proteomes" id="UP000649617">
    <property type="component" value="Unassembled WGS sequence"/>
</dbReference>
<protein>
    <submittedName>
        <fullName evidence="1">Uncharacterized protein</fullName>
    </submittedName>
</protein>
<sequence length="516" mass="57594">HDIDRFSPSGTLRNGRNATRVMGAAILGCSSCRTGHEEAAGKTLQPFLQALKEAGGVEKTPDAEGNRRFLDLLDSSFPELQIYRRGKIQTSPGVEEAGNTPTEYFRTVGAIVALLACYSSAHDDKEEFGLNCVSAGKRGPMSVDQVPGKFINMGNKKVEYYQFCEKFAKHMESEADWWGMMVFLVIHDVGKSDEFRKAVNDSLPPHQRTDDHDKVLAMALKSSKLKKQLLPTVAELSAARQESIHAGFSTNFQLPQLGQGEIACINFRGLLDLEKKHLLNGSLHYYFYHSIFDIAGASCNEKFLFPLALVPVYMGFTSAMDNLIAKLLENPNTDERTLYFNFLYTNFKRSYPEYEKEFGAMCESKVFCHETGLATLRVLAMTRNSYKNAAKVTELLLGEMQQLVQEFAGSPVGPQIMLYYGPDLLRMGLGEDLTDPSGHNMMHALEALAVLYRKARKTLAFTVSGDYQYQLNVAPLVTVIKKAENDWKGGKELREVVSSVRIKNNDLNTEGIVELL</sequence>
<keyword evidence="2" id="KW-1185">Reference proteome</keyword>
<gene>
    <name evidence="1" type="ORF">SPIL2461_LOCUS17599</name>
</gene>
<organism evidence="1 2">
    <name type="scientific">Symbiodinium pilosum</name>
    <name type="common">Dinoflagellate</name>
    <dbReference type="NCBI Taxonomy" id="2952"/>
    <lineage>
        <taxon>Eukaryota</taxon>
        <taxon>Sar</taxon>
        <taxon>Alveolata</taxon>
        <taxon>Dinophyceae</taxon>
        <taxon>Suessiales</taxon>
        <taxon>Symbiodiniaceae</taxon>
        <taxon>Symbiodinium</taxon>
    </lineage>
</organism>
<proteinExistence type="predicted"/>
<dbReference type="InterPro" id="IPR049232">
    <property type="entry name" value="DUF6829"/>
</dbReference>
<dbReference type="EMBL" id="CAJNIZ010043249">
    <property type="protein sequence ID" value="CAE7655432.1"/>
    <property type="molecule type" value="Genomic_DNA"/>
</dbReference>
<dbReference type="AlphaFoldDB" id="A0A812VW44"/>